<dbReference type="InterPro" id="IPR005064">
    <property type="entry name" value="BUG"/>
</dbReference>
<dbReference type="Proteomes" id="UP001139516">
    <property type="component" value="Unassembled WGS sequence"/>
</dbReference>
<comment type="similarity">
    <text evidence="1">Belongs to the UPF0065 (bug) family.</text>
</comment>
<accession>A0A9X2BWD0</accession>
<comment type="caution">
    <text evidence="2">The sequence shown here is derived from an EMBL/GenBank/DDBJ whole genome shotgun (WGS) entry which is preliminary data.</text>
</comment>
<dbReference type="EMBL" id="JALPRX010000137">
    <property type="protein sequence ID" value="MCK8787663.1"/>
    <property type="molecule type" value="Genomic_DNA"/>
</dbReference>
<dbReference type="PANTHER" id="PTHR42928">
    <property type="entry name" value="TRICARBOXYLATE-BINDING PROTEIN"/>
    <property type="match status" value="1"/>
</dbReference>
<keyword evidence="3" id="KW-1185">Reference proteome</keyword>
<evidence type="ECO:0000256" key="1">
    <source>
        <dbReference type="ARBA" id="ARBA00006987"/>
    </source>
</evidence>
<dbReference type="AlphaFoldDB" id="A0A9X2BWD0"/>
<dbReference type="RefSeq" id="WP_248669713.1">
    <property type="nucleotide sequence ID" value="NZ_JALPRX010000137.1"/>
</dbReference>
<gene>
    <name evidence="2" type="ORF">M0638_25170</name>
</gene>
<organism evidence="2 3">
    <name type="scientific">Roseomonas acroporae</name>
    <dbReference type="NCBI Taxonomy" id="2937791"/>
    <lineage>
        <taxon>Bacteria</taxon>
        <taxon>Pseudomonadati</taxon>
        <taxon>Pseudomonadota</taxon>
        <taxon>Alphaproteobacteria</taxon>
        <taxon>Acetobacterales</taxon>
        <taxon>Roseomonadaceae</taxon>
        <taxon>Roseomonas</taxon>
    </lineage>
</organism>
<name>A0A9X2BWD0_9PROT</name>
<dbReference type="Gene3D" id="3.40.190.150">
    <property type="entry name" value="Bordetella uptake gene, domain 1"/>
    <property type="match status" value="1"/>
</dbReference>
<dbReference type="PIRSF" id="PIRSF017082">
    <property type="entry name" value="YflP"/>
    <property type="match status" value="1"/>
</dbReference>
<dbReference type="PROSITE" id="PS51318">
    <property type="entry name" value="TAT"/>
    <property type="match status" value="1"/>
</dbReference>
<dbReference type="Gene3D" id="3.40.190.10">
    <property type="entry name" value="Periplasmic binding protein-like II"/>
    <property type="match status" value="1"/>
</dbReference>
<reference evidence="2" key="1">
    <citation type="submission" date="2022-04" db="EMBL/GenBank/DDBJ databases">
        <title>Roseomonas acroporae sp. nov., isolated from coral Acropora digitifera.</title>
        <authorList>
            <person name="Sun H."/>
        </authorList>
    </citation>
    <scope>NUCLEOTIDE SEQUENCE</scope>
    <source>
        <strain evidence="2">NAR14</strain>
    </source>
</reference>
<dbReference type="SUPFAM" id="SSF53850">
    <property type="entry name" value="Periplasmic binding protein-like II"/>
    <property type="match status" value="1"/>
</dbReference>
<evidence type="ECO:0000313" key="3">
    <source>
        <dbReference type="Proteomes" id="UP001139516"/>
    </source>
</evidence>
<dbReference type="Pfam" id="PF03401">
    <property type="entry name" value="TctC"/>
    <property type="match status" value="1"/>
</dbReference>
<evidence type="ECO:0000313" key="2">
    <source>
        <dbReference type="EMBL" id="MCK8787663.1"/>
    </source>
</evidence>
<protein>
    <submittedName>
        <fullName evidence="2">Tripartite tricarboxylate transporter substrate-binding protein</fullName>
    </submittedName>
</protein>
<dbReference type="InterPro" id="IPR042100">
    <property type="entry name" value="Bug_dom1"/>
</dbReference>
<proteinExistence type="inferred from homology"/>
<dbReference type="PANTHER" id="PTHR42928:SF5">
    <property type="entry name" value="BLR1237 PROTEIN"/>
    <property type="match status" value="1"/>
</dbReference>
<sequence>MARITRRGLLTAAGAGAALLPGDGRVARASPAPGDAAWPQRTVRLLVPYAPGGGTDVFARALAEGLRQVLGQSVVVENRPGANGAIGSEAVARGEADGSLFLVDTGSHVMNTYVMPSLPYQALRDFAPVALLSRYPLLLTASAAAPFADVKGLIAAAKAAPRSIGFGTSDAAISYAGNLFTRLAGIEMLEIPYRGAAPILNDLIAGHLPTGWNSTVAALPHLQGGRIRALGVTTTTRSPQLPEVPTLAEAGVPGYDFAGWYVMVAPAALPAGIAARMHAAIEQALLLPAVRERLLGIGADLGTLGPAPLRDFLREEDRRWAKAAQEGLIVRAQ</sequence>
<dbReference type="InterPro" id="IPR006311">
    <property type="entry name" value="TAT_signal"/>
</dbReference>